<dbReference type="InterPro" id="IPR000390">
    <property type="entry name" value="Small_drug/metabolite_transptr"/>
</dbReference>
<dbReference type="GO" id="GO:0022857">
    <property type="term" value="F:transmembrane transporter activity"/>
    <property type="evidence" value="ECO:0007669"/>
    <property type="project" value="InterPro"/>
</dbReference>
<evidence type="ECO:0000313" key="9">
    <source>
        <dbReference type="EMBL" id="QIL46452.1"/>
    </source>
</evidence>
<evidence type="ECO:0000256" key="3">
    <source>
        <dbReference type="ARBA" id="ARBA00022692"/>
    </source>
</evidence>
<gene>
    <name evidence="9" type="ORF">G7081_04890</name>
</gene>
<feature type="region of interest" description="Disordered" evidence="7">
    <location>
        <begin position="246"/>
        <end position="265"/>
    </location>
</feature>
<evidence type="ECO:0000313" key="10">
    <source>
        <dbReference type="Proteomes" id="UP000500890"/>
    </source>
</evidence>
<keyword evidence="4 8" id="KW-1133">Transmembrane helix</keyword>
<organism evidence="9 10">
    <name type="scientific">Vagococcus coleopterorum</name>
    <dbReference type="NCBI Taxonomy" id="2714946"/>
    <lineage>
        <taxon>Bacteria</taxon>
        <taxon>Bacillati</taxon>
        <taxon>Bacillota</taxon>
        <taxon>Bacilli</taxon>
        <taxon>Lactobacillales</taxon>
        <taxon>Enterococcaceae</taxon>
        <taxon>Vagococcus</taxon>
    </lineage>
</organism>
<evidence type="ECO:0000256" key="7">
    <source>
        <dbReference type="SAM" id="MobiDB-lite"/>
    </source>
</evidence>
<dbReference type="KEGG" id="vah:G7081_04890"/>
<evidence type="ECO:0008006" key="11">
    <source>
        <dbReference type="Google" id="ProtNLM"/>
    </source>
</evidence>
<feature type="transmembrane region" description="Helical" evidence="8">
    <location>
        <begin position="83"/>
        <end position="102"/>
    </location>
</feature>
<keyword evidence="5 8" id="KW-0472">Membrane</keyword>
<feature type="transmembrane region" description="Helical" evidence="8">
    <location>
        <begin position="5"/>
        <end position="25"/>
    </location>
</feature>
<evidence type="ECO:0000256" key="6">
    <source>
        <dbReference type="RuleBase" id="RU003942"/>
    </source>
</evidence>
<comment type="subcellular location">
    <subcellularLocation>
        <location evidence="1 6">Cell membrane</location>
        <topology evidence="1 6">Multi-pass membrane protein</topology>
    </subcellularLocation>
</comment>
<comment type="similarity">
    <text evidence="6">Belongs to the drug/metabolite transporter (DMT) superfamily. Small multidrug resistance (SMR) (TC 2.A.7.1) family.</text>
</comment>
<dbReference type="Proteomes" id="UP000500890">
    <property type="component" value="Chromosome"/>
</dbReference>
<dbReference type="RefSeq" id="WP_166007841.1">
    <property type="nucleotide sequence ID" value="NZ_CP049886.1"/>
</dbReference>
<dbReference type="PANTHER" id="PTHR30561:SF7">
    <property type="entry name" value="GUANIDINIUM EFFLUX SYSTEM SUBUNIT GDNC-RELATED"/>
    <property type="match status" value="1"/>
</dbReference>
<dbReference type="Pfam" id="PF00893">
    <property type="entry name" value="Multi_Drug_Res"/>
    <property type="match status" value="1"/>
</dbReference>
<protein>
    <recommendedName>
        <fullName evidence="11">QacE family quaternary ammonium compound efflux SMR transporter</fullName>
    </recommendedName>
</protein>
<keyword evidence="2" id="KW-1003">Cell membrane</keyword>
<evidence type="ECO:0000256" key="5">
    <source>
        <dbReference type="ARBA" id="ARBA00023136"/>
    </source>
</evidence>
<dbReference type="GO" id="GO:0005886">
    <property type="term" value="C:plasma membrane"/>
    <property type="evidence" value="ECO:0007669"/>
    <property type="project" value="UniProtKB-SubCell"/>
</dbReference>
<feature type="compositionally biased region" description="Basic and acidic residues" evidence="7">
    <location>
        <begin position="248"/>
        <end position="265"/>
    </location>
</feature>
<dbReference type="AlphaFoldDB" id="A0A6G8AND3"/>
<evidence type="ECO:0000256" key="4">
    <source>
        <dbReference type="ARBA" id="ARBA00022989"/>
    </source>
</evidence>
<keyword evidence="10" id="KW-1185">Reference proteome</keyword>
<dbReference type="InterPro" id="IPR045324">
    <property type="entry name" value="Small_multidrug_res"/>
</dbReference>
<feature type="transmembrane region" description="Helical" evidence="8">
    <location>
        <begin position="56"/>
        <end position="77"/>
    </location>
</feature>
<dbReference type="InterPro" id="IPR037185">
    <property type="entry name" value="EmrE-like"/>
</dbReference>
<dbReference type="SUPFAM" id="SSF103481">
    <property type="entry name" value="Multidrug resistance efflux transporter EmrE"/>
    <property type="match status" value="1"/>
</dbReference>
<proteinExistence type="inferred from homology"/>
<sequence>MTKDWLKVVVASLFELVWVTGLAHATNFFEWLLTAIGVVVSFYLLTASVKKLPIGTVYAVFAGLGSIGSILVGVFLFDEKISGVKIFFMGTLLVGIIGLKLIESQNQENKEDLENIEALKPFVVRSEKEKAEQEQIDQVEQIVEDETIAMLEQAEVDHDVDHHSEESELDTIDTEQVSAEEVISHEDQTPSVSDEEKLAIVSEEVAKEDASEQLKETLESIDESQLDEMDALKLKISKLMNELEMEDAERTAGKLAKSNEQKEVK</sequence>
<dbReference type="Gene3D" id="1.10.3730.20">
    <property type="match status" value="1"/>
</dbReference>
<evidence type="ECO:0000256" key="8">
    <source>
        <dbReference type="SAM" id="Phobius"/>
    </source>
</evidence>
<dbReference type="EMBL" id="CP049886">
    <property type="protein sequence ID" value="QIL46452.1"/>
    <property type="molecule type" value="Genomic_DNA"/>
</dbReference>
<evidence type="ECO:0000256" key="2">
    <source>
        <dbReference type="ARBA" id="ARBA00022475"/>
    </source>
</evidence>
<name>A0A6G8AND3_9ENTE</name>
<reference evidence="9 10" key="1">
    <citation type="submission" date="2020-03" db="EMBL/GenBank/DDBJ databases">
        <title>Vagococcus sp. nov., isolated from beetles.</title>
        <authorList>
            <person name="Hyun D.-W."/>
            <person name="Bae J.-W."/>
        </authorList>
    </citation>
    <scope>NUCLEOTIDE SEQUENCE [LARGE SCALE GENOMIC DNA]</scope>
    <source>
        <strain evidence="9 10">HDW17A</strain>
    </source>
</reference>
<keyword evidence="3 6" id="KW-0812">Transmembrane</keyword>
<accession>A0A6G8AND3</accession>
<evidence type="ECO:0000256" key="1">
    <source>
        <dbReference type="ARBA" id="ARBA00004651"/>
    </source>
</evidence>
<feature type="transmembrane region" description="Helical" evidence="8">
    <location>
        <begin position="31"/>
        <end position="49"/>
    </location>
</feature>
<dbReference type="PANTHER" id="PTHR30561">
    <property type="entry name" value="SMR FAMILY PROTON-DEPENDENT DRUG EFFLUX TRANSPORTER SUGE"/>
    <property type="match status" value="1"/>
</dbReference>